<feature type="domain" description="Cyanate lyase C-terminal" evidence="2">
    <location>
        <begin position="68"/>
        <end position="93"/>
    </location>
</feature>
<dbReference type="AlphaFoldDB" id="D2X5X5"/>
<accession>D2X5X5</accession>
<dbReference type="EMBL" id="GQ922826">
    <property type="protein sequence ID" value="ADB55718.1"/>
    <property type="molecule type" value="Genomic_DNA"/>
</dbReference>
<protein>
    <submittedName>
        <fullName evidence="3">Putative cyanate lyase</fullName>
    </submittedName>
</protein>
<feature type="region of interest" description="Disordered" evidence="1">
    <location>
        <begin position="1"/>
        <end position="44"/>
    </location>
</feature>
<dbReference type="InterPro" id="IPR003712">
    <property type="entry name" value="Cyanate_lyase_C"/>
</dbReference>
<feature type="compositionally biased region" description="Low complexity" evidence="1">
    <location>
        <begin position="115"/>
        <end position="129"/>
    </location>
</feature>
<dbReference type="SUPFAM" id="SSF55234">
    <property type="entry name" value="Cyanase C-terminal domain"/>
    <property type="match status" value="1"/>
</dbReference>
<proteinExistence type="predicted"/>
<sequence>TPSATASSRTGGSESSRPKVRCPPAFPTHNRPPSAKGRLVGDRTDTLLIRRPAGRSACRRPRSAPLSPDPVLYRLYEVLVVYGYPLKHMIHEKVQPRTWAPCPPPALLGGRLTDSPPTACASHSSATAS</sequence>
<organism evidence="3">
    <name type="scientific">Pseudozyma flocculosa</name>
    <dbReference type="NCBI Taxonomy" id="84751"/>
    <lineage>
        <taxon>Eukaryota</taxon>
        <taxon>Fungi</taxon>
        <taxon>Dikarya</taxon>
        <taxon>Basidiomycota</taxon>
        <taxon>Ustilaginomycotina</taxon>
        <taxon>Ustilaginomycetes</taxon>
        <taxon>Ustilaginales</taxon>
        <taxon>Ustilaginaceae</taxon>
        <taxon>Pseudozyma</taxon>
    </lineage>
</organism>
<dbReference type="Pfam" id="PF02560">
    <property type="entry name" value="Cyanate_lyase"/>
    <property type="match status" value="1"/>
</dbReference>
<keyword evidence="3" id="KW-0456">Lyase</keyword>
<evidence type="ECO:0000256" key="1">
    <source>
        <dbReference type="SAM" id="MobiDB-lite"/>
    </source>
</evidence>
<dbReference type="Gene3D" id="3.30.1160.10">
    <property type="entry name" value="Cyanate lyase, C-terminal domain"/>
    <property type="match status" value="1"/>
</dbReference>
<feature type="compositionally biased region" description="Polar residues" evidence="1">
    <location>
        <begin position="1"/>
        <end position="15"/>
    </location>
</feature>
<evidence type="ECO:0000259" key="2">
    <source>
        <dbReference type="Pfam" id="PF02560"/>
    </source>
</evidence>
<reference evidence="3" key="1">
    <citation type="submission" date="2009-09" db="EMBL/GenBank/DDBJ databases">
        <title>Proteomic analysis of metabolic adaptation of the biocontrol agent Pseudozyma flocculosa leading to glycolipid production.</title>
        <authorList>
            <person name="Hammami W."/>
            <person name="Chain F."/>
            <person name="Michaud D."/>
            <person name="Belanger R."/>
        </authorList>
    </citation>
    <scope>NUCLEOTIDE SEQUENCE</scope>
</reference>
<name>D2X5X5_9BASI</name>
<dbReference type="GO" id="GO:0016829">
    <property type="term" value="F:lyase activity"/>
    <property type="evidence" value="ECO:0007669"/>
    <property type="project" value="UniProtKB-KW"/>
</dbReference>
<dbReference type="InterPro" id="IPR036581">
    <property type="entry name" value="Cyanate_lyase_C_sf"/>
</dbReference>
<feature type="region of interest" description="Disordered" evidence="1">
    <location>
        <begin position="110"/>
        <end position="129"/>
    </location>
</feature>
<evidence type="ECO:0000313" key="3">
    <source>
        <dbReference type="EMBL" id="ADB55718.1"/>
    </source>
</evidence>
<feature type="non-terminal residue" evidence="3">
    <location>
        <position position="1"/>
    </location>
</feature>